<keyword evidence="2" id="KW-1185">Reference proteome</keyword>
<comment type="caution">
    <text evidence="1">The sequence shown here is derived from an EMBL/GenBank/DDBJ whole genome shotgun (WGS) entry which is preliminary data.</text>
</comment>
<organism evidence="1 2">
    <name type="scientific">Polarella glacialis</name>
    <name type="common">Dinoflagellate</name>
    <dbReference type="NCBI Taxonomy" id="89957"/>
    <lineage>
        <taxon>Eukaryota</taxon>
        <taxon>Sar</taxon>
        <taxon>Alveolata</taxon>
        <taxon>Dinophyceae</taxon>
        <taxon>Suessiales</taxon>
        <taxon>Suessiaceae</taxon>
        <taxon>Polarella</taxon>
    </lineage>
</organism>
<protein>
    <submittedName>
        <fullName evidence="1">Uncharacterized protein</fullName>
    </submittedName>
</protein>
<proteinExistence type="predicted"/>
<dbReference type="Proteomes" id="UP000654075">
    <property type="component" value="Unassembled WGS sequence"/>
</dbReference>
<dbReference type="SUPFAM" id="SSF56059">
    <property type="entry name" value="Glutathione synthetase ATP-binding domain-like"/>
    <property type="match status" value="1"/>
</dbReference>
<dbReference type="AlphaFoldDB" id="A0A813DQQ1"/>
<evidence type="ECO:0000313" key="1">
    <source>
        <dbReference type="EMBL" id="CAE8588859.1"/>
    </source>
</evidence>
<evidence type="ECO:0000313" key="2">
    <source>
        <dbReference type="Proteomes" id="UP000654075"/>
    </source>
</evidence>
<dbReference type="OrthoDB" id="412290at2759"/>
<name>A0A813DQQ1_POLGL</name>
<dbReference type="EMBL" id="CAJNNV010003357">
    <property type="protein sequence ID" value="CAE8588859.1"/>
    <property type="molecule type" value="Genomic_DNA"/>
</dbReference>
<gene>
    <name evidence="1" type="ORF">PGLA1383_LOCUS7643</name>
</gene>
<reference evidence="1" key="1">
    <citation type="submission" date="2021-02" db="EMBL/GenBank/DDBJ databases">
        <authorList>
            <person name="Dougan E. K."/>
            <person name="Rhodes N."/>
            <person name="Thang M."/>
            <person name="Chan C."/>
        </authorList>
    </citation>
    <scope>NUCLEOTIDE SEQUENCE</scope>
</reference>
<sequence>MHSQGRSAVELGVGHMQYGKKAYGVARGLNFRVFCASCLWLSIYFYSTEAPGGAASAGSGMTVLPLAFWVPCRIPAAELFPVRHTALPGGSDSSEGALLPRPPATGSATAMARLASSEDPLAEVVRQRADFMDVSSRRRSVLHGTCRESLQRALQRSGAGGGPAGPTANLPPVLPELLPMHDMSSLLSFSSNLELLMGVRQRHQGPGLEQYQDKIMLTQEFRSKGFPVPTMYYASYAADFDVRPVLRQLEAEGTAYVAKASHMCCSRGVFVMDGGVDRLTNRPASMEEIQVALQDAFLKPFSAEEVDARCGDWGTVQAGRNPGVLVEELLQPSIPLQSILAPLGGGEWVTPDSLACHIVWSAVLQCIWEIKIRRPDGKLHTEALGVFFRDGSCFSCRFPNPFGDGWSATVDMLENMVPHSDYVRISLFIRDGRPIINEIEYTTGGLEVVPVRIAREWTLQWLEGYYRYLS</sequence>
<accession>A0A813DQQ1</accession>